<dbReference type="PANTHER" id="PTHR43841:SF3">
    <property type="entry name" value="(3R)-HYDROXYACYL-ACP DEHYDRATASE SUBUNIT HADB"/>
    <property type="match status" value="1"/>
</dbReference>
<organism evidence="3 4">
    <name type="scientific">Lujinxingia litoralis</name>
    <dbReference type="NCBI Taxonomy" id="2211119"/>
    <lineage>
        <taxon>Bacteria</taxon>
        <taxon>Deltaproteobacteria</taxon>
        <taxon>Bradymonadales</taxon>
        <taxon>Lujinxingiaceae</taxon>
        <taxon>Lujinxingia</taxon>
    </lineage>
</organism>
<feature type="region of interest" description="Disordered" evidence="1">
    <location>
        <begin position="165"/>
        <end position="186"/>
    </location>
</feature>
<comment type="caution">
    <text evidence="3">The sequence shown here is derived from an EMBL/GenBank/DDBJ whole genome shotgun (WGS) entry which is preliminary data.</text>
</comment>
<protein>
    <recommendedName>
        <fullName evidence="2">MaoC-like domain-containing protein</fullName>
    </recommendedName>
</protein>
<evidence type="ECO:0000259" key="2">
    <source>
        <dbReference type="Pfam" id="PF01575"/>
    </source>
</evidence>
<dbReference type="AlphaFoldDB" id="A0A328C5W6"/>
<sequence length="302" mass="32824">MGGGVMSKPETMHFDALPALGPLYVRAATRRRRTPCAETGLEALSAGVDRVHVNPEELQAYRRVCGIADTGTVPLPYLQVLAAPLHAAIIAHADFALPALGLVHLENTMVQHRALHPEEAIALSARVLEGRWDERLGYIVTLGSEARVGQELVWESELTALSPVRRGKKRATKKGEAPPSGEAPGTRVSVMVDVPEAQGRRYAGVSGDYNPIHLHALTARAFGFPRAIAHGMWTLSRVWAEAQPLLQTEGELRLQARFRKPVMLPSRIWIGVREAADGEGLELCCKSPDLSKTHLEGSVTRG</sequence>
<evidence type="ECO:0000256" key="1">
    <source>
        <dbReference type="SAM" id="MobiDB-lite"/>
    </source>
</evidence>
<reference evidence="3 4" key="1">
    <citation type="submission" date="2018-05" db="EMBL/GenBank/DDBJ databases">
        <title>Lujinxingia marina gen. nov. sp. nov., a new facultative anaerobic member of the class Deltaproteobacteria, and proposal of Lujinxingaceae fam. nov.</title>
        <authorList>
            <person name="Li C.-M."/>
        </authorList>
    </citation>
    <scope>NUCLEOTIDE SEQUENCE [LARGE SCALE GENOMIC DNA]</scope>
    <source>
        <strain evidence="3 4">B210</strain>
    </source>
</reference>
<evidence type="ECO:0000313" key="3">
    <source>
        <dbReference type="EMBL" id="RAL22396.1"/>
    </source>
</evidence>
<name>A0A328C5W6_9DELT</name>
<evidence type="ECO:0000313" key="4">
    <source>
        <dbReference type="Proteomes" id="UP000249169"/>
    </source>
</evidence>
<proteinExistence type="predicted"/>
<dbReference type="PANTHER" id="PTHR43841">
    <property type="entry name" value="3-HYDROXYACYL-THIOESTER DEHYDRATASE HTDX-RELATED"/>
    <property type="match status" value="1"/>
</dbReference>
<gene>
    <name evidence="3" type="ORF">DL240_11135</name>
</gene>
<dbReference type="Gene3D" id="3.10.129.10">
    <property type="entry name" value="Hotdog Thioesterase"/>
    <property type="match status" value="1"/>
</dbReference>
<feature type="domain" description="MaoC-like" evidence="2">
    <location>
        <begin position="180"/>
        <end position="268"/>
    </location>
</feature>
<accession>A0A328C5W6</accession>
<dbReference type="Proteomes" id="UP000249169">
    <property type="component" value="Unassembled WGS sequence"/>
</dbReference>
<keyword evidence="4" id="KW-1185">Reference proteome</keyword>
<dbReference type="Pfam" id="PF01575">
    <property type="entry name" value="MaoC_dehydratas"/>
    <property type="match status" value="1"/>
</dbReference>
<dbReference type="EMBL" id="QHKO01000004">
    <property type="protein sequence ID" value="RAL22396.1"/>
    <property type="molecule type" value="Genomic_DNA"/>
</dbReference>
<dbReference type="SUPFAM" id="SSF54637">
    <property type="entry name" value="Thioesterase/thiol ester dehydrase-isomerase"/>
    <property type="match status" value="2"/>
</dbReference>
<dbReference type="InterPro" id="IPR029069">
    <property type="entry name" value="HotDog_dom_sf"/>
</dbReference>
<dbReference type="InterPro" id="IPR002539">
    <property type="entry name" value="MaoC-like_dom"/>
</dbReference>